<dbReference type="KEGG" id="vg:19620207"/>
<organism evidence="2 3">
    <name type="scientific">Bovine gammaherpesvirus 6</name>
    <dbReference type="NCBI Taxonomy" id="1504288"/>
    <lineage>
        <taxon>Viruses</taxon>
        <taxon>Duplodnaviria</taxon>
        <taxon>Heunggongvirae</taxon>
        <taxon>Peploviricota</taxon>
        <taxon>Herviviricetes</taxon>
        <taxon>Herpesvirales</taxon>
        <taxon>Orthoherpesviridae</taxon>
        <taxon>Gammaherpesvirinae</taxon>
        <taxon>Macavirus</taxon>
        <taxon>Macavirus bovinegamma6</taxon>
    </lineage>
</organism>
<evidence type="ECO:0000313" key="3">
    <source>
        <dbReference type="Proteomes" id="UP000121539"/>
    </source>
</evidence>
<dbReference type="GeneID" id="19620207"/>
<dbReference type="Proteomes" id="UP000121539">
    <property type="component" value="Segment"/>
</dbReference>
<dbReference type="InterPro" id="IPR036834">
    <property type="entry name" value="Bcl-2-like_sf"/>
</dbReference>
<accession>A0A060CXQ6</accession>
<reference evidence="2 3" key="1">
    <citation type="journal article" date="2014" name="J. Gen. Virol.">
        <title>Novel gammaherpesvirus functions encoded by bovine herpesvirus 6 (bovine lymphotropic virus).</title>
        <authorList>
            <person name="Jia J."/>
            <person name="Delhon G."/>
            <person name="Tulman E.R."/>
            <person name="Diel D.G."/>
            <person name="Osorio F.A."/>
            <person name="Wen X."/>
            <person name="Kutish G.F."/>
            <person name="Rock D.L."/>
        </authorList>
    </citation>
    <scope>NUCLEOTIDE SEQUENCE [LARGE SCALE GENOMIC DNA]</scope>
    <source>
        <strain evidence="2">Pennsylvania 47</strain>
    </source>
</reference>
<feature type="transmembrane region" description="Helical" evidence="1">
    <location>
        <begin position="149"/>
        <end position="170"/>
    </location>
</feature>
<keyword evidence="1" id="KW-1133">Transmembrane helix</keyword>
<protein>
    <submittedName>
        <fullName evidence="2">Bcl-2</fullName>
    </submittedName>
</protein>
<gene>
    <name evidence="2" type="primary">Bov9</name>
    <name evidence="2" type="ORF">BoHV6Bov9</name>
</gene>
<keyword evidence="1" id="KW-0472">Membrane</keyword>
<sequence>MQFKDIEAGRVEEDRTEETDEAGCSDIFIHQLKLALIKGGIKYIYANWIIDTAKEKSAQLIEKFDSLSKDVEFSTPDDLKLVLNSMFEDGVNLGRVTVFFAYVIYLHLKLEDCSFPDAHYTVIKETMDTYIIPWLQTNISSIKEMSSSIANVFATLVAPIALGIASMFLFQKG</sequence>
<dbReference type="SUPFAM" id="SSF56854">
    <property type="entry name" value="Bcl-2 inhibitors of programmed cell death"/>
    <property type="match status" value="1"/>
</dbReference>
<proteinExistence type="predicted"/>
<dbReference type="RefSeq" id="YP_009042052.1">
    <property type="nucleotide sequence ID" value="NC_024303.1"/>
</dbReference>
<keyword evidence="1" id="KW-0812">Transmembrane</keyword>
<name>A0A060CXQ6_9GAMA</name>
<evidence type="ECO:0000256" key="1">
    <source>
        <dbReference type="SAM" id="Phobius"/>
    </source>
</evidence>
<dbReference type="Gene3D" id="1.10.437.10">
    <property type="entry name" value="Blc2-like"/>
    <property type="match status" value="1"/>
</dbReference>
<keyword evidence="3" id="KW-1185">Reference proteome</keyword>
<dbReference type="EMBL" id="KJ705001">
    <property type="protein sequence ID" value="AIB03228.1"/>
    <property type="molecule type" value="Genomic_DNA"/>
</dbReference>
<evidence type="ECO:0000313" key="2">
    <source>
        <dbReference type="EMBL" id="AIB03228.1"/>
    </source>
</evidence>